<evidence type="ECO:0000256" key="4">
    <source>
        <dbReference type="ARBA" id="ARBA00022606"/>
    </source>
</evidence>
<dbReference type="Gene3D" id="2.10.50.30">
    <property type="entry name" value="GPCR, family 3, nine cysteines domain"/>
    <property type="match status" value="1"/>
</dbReference>
<evidence type="ECO:0000256" key="1">
    <source>
        <dbReference type="ARBA" id="ARBA00004651"/>
    </source>
</evidence>
<dbReference type="InterPro" id="IPR028082">
    <property type="entry name" value="Peripla_BP_I"/>
</dbReference>
<dbReference type="PROSITE" id="PS00980">
    <property type="entry name" value="G_PROTEIN_RECEP_F3_2"/>
    <property type="match status" value="1"/>
</dbReference>
<evidence type="ECO:0000256" key="16">
    <source>
        <dbReference type="ARBA" id="ARBA00042616"/>
    </source>
</evidence>
<keyword evidence="3" id="KW-0919">Taste</keyword>
<dbReference type="SUPFAM" id="SSF53822">
    <property type="entry name" value="Periplasmic binding protein-like I"/>
    <property type="match status" value="1"/>
</dbReference>
<keyword evidence="8 17" id="KW-0472">Membrane</keyword>
<comment type="caution">
    <text evidence="19">The sequence shown here is derived from an EMBL/GenBank/DDBJ whole genome shotgun (WGS) entry which is preliminary data.</text>
</comment>
<name>A0AAW1AQG4_CROAD</name>
<dbReference type="EMBL" id="JAOTOJ010000017">
    <property type="protein sequence ID" value="KAK9391981.1"/>
    <property type="molecule type" value="Genomic_DNA"/>
</dbReference>
<keyword evidence="10" id="KW-0325">Glycoprotein</keyword>
<evidence type="ECO:0000256" key="10">
    <source>
        <dbReference type="ARBA" id="ARBA00023180"/>
    </source>
</evidence>
<evidence type="ECO:0000256" key="15">
    <source>
        <dbReference type="ARBA" id="ARBA00040704"/>
    </source>
</evidence>
<keyword evidence="11" id="KW-0807">Transducer</keyword>
<dbReference type="GO" id="GO:1903767">
    <property type="term" value="C:sweet taste receptor complex"/>
    <property type="evidence" value="ECO:0007669"/>
    <property type="project" value="TreeGrafter"/>
</dbReference>
<evidence type="ECO:0000313" key="20">
    <source>
        <dbReference type="Proteomes" id="UP001474421"/>
    </source>
</evidence>
<protein>
    <recommendedName>
        <fullName evidence="15">Taste receptor type 1 member 2</fullName>
    </recommendedName>
    <alternativeName>
        <fullName evidence="16">Sweet taste receptor T1R2</fullName>
    </alternativeName>
</protein>
<evidence type="ECO:0000256" key="13">
    <source>
        <dbReference type="ARBA" id="ARBA00038492"/>
    </source>
</evidence>
<evidence type="ECO:0000256" key="6">
    <source>
        <dbReference type="ARBA" id="ARBA00022989"/>
    </source>
</evidence>
<keyword evidence="20" id="KW-1185">Reference proteome</keyword>
<dbReference type="InterPro" id="IPR001828">
    <property type="entry name" value="ANF_lig-bd_rcpt"/>
</dbReference>
<keyword evidence="5 17" id="KW-0812">Transmembrane</keyword>
<evidence type="ECO:0000256" key="2">
    <source>
        <dbReference type="ARBA" id="ARBA00022475"/>
    </source>
</evidence>
<evidence type="ECO:0000256" key="7">
    <source>
        <dbReference type="ARBA" id="ARBA00023040"/>
    </source>
</evidence>
<dbReference type="InterPro" id="IPR017979">
    <property type="entry name" value="GPCR_3_CS"/>
</dbReference>
<dbReference type="GO" id="GO:0004930">
    <property type="term" value="F:G protein-coupled receptor activity"/>
    <property type="evidence" value="ECO:0007669"/>
    <property type="project" value="UniProtKB-KW"/>
</dbReference>
<evidence type="ECO:0000256" key="9">
    <source>
        <dbReference type="ARBA" id="ARBA00023170"/>
    </source>
</evidence>
<reference evidence="19 20" key="1">
    <citation type="journal article" date="2024" name="Proc. Natl. Acad. Sci. U.S.A.">
        <title>The genetic regulatory architecture and epigenomic basis for age-related changes in rattlesnake venom.</title>
        <authorList>
            <person name="Hogan M.P."/>
            <person name="Holding M.L."/>
            <person name="Nystrom G.S."/>
            <person name="Colston T.J."/>
            <person name="Bartlett D.A."/>
            <person name="Mason A.J."/>
            <person name="Ellsworth S.A."/>
            <person name="Rautsaw R.M."/>
            <person name="Lawrence K.C."/>
            <person name="Strickland J.L."/>
            <person name="He B."/>
            <person name="Fraser P."/>
            <person name="Margres M.J."/>
            <person name="Gilbert D.M."/>
            <person name="Gibbs H.L."/>
            <person name="Parkinson C.L."/>
            <person name="Rokyta D.R."/>
        </authorList>
    </citation>
    <scope>NUCLEOTIDE SEQUENCE [LARGE SCALE GENOMIC DNA]</scope>
    <source>
        <strain evidence="19">DRR0105</strain>
    </source>
</reference>
<evidence type="ECO:0000256" key="8">
    <source>
        <dbReference type="ARBA" id="ARBA00023136"/>
    </source>
</evidence>
<evidence type="ECO:0000256" key="5">
    <source>
        <dbReference type="ARBA" id="ARBA00022692"/>
    </source>
</evidence>
<keyword evidence="7" id="KW-0297">G-protein coupled receptor</keyword>
<keyword evidence="4" id="KW-0716">Sensory transduction</keyword>
<evidence type="ECO:0000256" key="17">
    <source>
        <dbReference type="SAM" id="Phobius"/>
    </source>
</evidence>
<gene>
    <name evidence="19" type="ORF">NXF25_017568</name>
</gene>
<comment type="function">
    <text evidence="12">Putative taste receptor. TAS1R2/TAS1R3 recognizes diverse natural and synthetic sweeteners.</text>
</comment>
<sequence>MGLADLDCNRRCDRLRFPSAAVLADLSEGTNDKDTPVFCLARDYILGGDSMQKQRAPLPPRYPQVPVCKQDTQRMASSSYFQAMRFAVEENSNSTSLLPGILLGYEMMDICYLTHPVHPILCFLTDNCSTIQIQRNCTLSYPGALSVIGPDSSPAAIRVASILSHVLIPQRCWESQNSQVAGTSGRVGVPTHLEGPGLQGHEPHRCPRVSILNLPLEDPPPPNLPAPSNAARGSLSCCFECVACEAGTFPNDSDRFTCQKCPPDTWPRSLLRKRSWCTCRGTIPPPSCCSSSPPSATLPILTTLAHHANTPVVKLTCGRLCFLMLSSLVFGFCSVFSYMGFPPS</sequence>
<dbReference type="InterPro" id="IPR000068">
    <property type="entry name" value="GPCR_3_Ca_sens_rcpt-rel"/>
</dbReference>
<dbReference type="InterPro" id="IPR038550">
    <property type="entry name" value="GPCR_3_9-Cys_sf"/>
</dbReference>
<dbReference type="Gene3D" id="3.40.50.2300">
    <property type="match status" value="1"/>
</dbReference>
<dbReference type="Pfam" id="PF01094">
    <property type="entry name" value="ANF_receptor"/>
    <property type="match status" value="1"/>
</dbReference>
<dbReference type="PANTHER" id="PTHR24061:SF517">
    <property type="entry name" value="TASTE RECEPTOR TYPE 1 MEMBER 2"/>
    <property type="match status" value="1"/>
</dbReference>
<keyword evidence="9 19" id="KW-0675">Receptor</keyword>
<evidence type="ECO:0000256" key="11">
    <source>
        <dbReference type="ARBA" id="ARBA00023224"/>
    </source>
</evidence>
<keyword evidence="2" id="KW-1003">Cell membrane</keyword>
<evidence type="ECO:0000256" key="14">
    <source>
        <dbReference type="ARBA" id="ARBA00038699"/>
    </source>
</evidence>
<comment type="similarity">
    <text evidence="13">Belongs to the G-protein coupled receptor 3 family. TAS1R subfamily.</text>
</comment>
<feature type="transmembrane region" description="Helical" evidence="17">
    <location>
        <begin position="322"/>
        <end position="341"/>
    </location>
</feature>
<proteinExistence type="inferred from homology"/>
<evidence type="ECO:0000259" key="18">
    <source>
        <dbReference type="Pfam" id="PF01094"/>
    </source>
</evidence>
<dbReference type="GO" id="GO:0033041">
    <property type="term" value="F:sweet taste receptor activity"/>
    <property type="evidence" value="ECO:0007669"/>
    <property type="project" value="TreeGrafter"/>
</dbReference>
<dbReference type="InterPro" id="IPR000337">
    <property type="entry name" value="GPCR_3"/>
</dbReference>
<dbReference type="Proteomes" id="UP001474421">
    <property type="component" value="Unassembled WGS sequence"/>
</dbReference>
<keyword evidence="6 17" id="KW-1133">Transmembrane helix</keyword>
<dbReference type="AlphaFoldDB" id="A0AAW1AQG4"/>
<evidence type="ECO:0000256" key="12">
    <source>
        <dbReference type="ARBA" id="ARBA00037659"/>
    </source>
</evidence>
<dbReference type="PANTHER" id="PTHR24061">
    <property type="entry name" value="CALCIUM-SENSING RECEPTOR-RELATED"/>
    <property type="match status" value="1"/>
</dbReference>
<feature type="domain" description="Receptor ligand binding region" evidence="18">
    <location>
        <begin position="82"/>
        <end position="175"/>
    </location>
</feature>
<comment type="subcellular location">
    <subcellularLocation>
        <location evidence="1">Cell membrane</location>
        <topology evidence="1">Multi-pass membrane protein</topology>
    </subcellularLocation>
</comment>
<evidence type="ECO:0000256" key="3">
    <source>
        <dbReference type="ARBA" id="ARBA00022480"/>
    </source>
</evidence>
<dbReference type="GO" id="GO:0005886">
    <property type="term" value="C:plasma membrane"/>
    <property type="evidence" value="ECO:0007669"/>
    <property type="project" value="UniProtKB-SubCell"/>
</dbReference>
<comment type="subunit">
    <text evidence="14">Forms heterodimers with TAS1R3.</text>
</comment>
<evidence type="ECO:0000313" key="19">
    <source>
        <dbReference type="EMBL" id="KAK9391981.1"/>
    </source>
</evidence>
<dbReference type="PRINTS" id="PR00248">
    <property type="entry name" value="GPCRMGR"/>
</dbReference>
<accession>A0AAW1AQG4</accession>
<organism evidence="19 20">
    <name type="scientific">Crotalus adamanteus</name>
    <name type="common">Eastern diamondback rattlesnake</name>
    <dbReference type="NCBI Taxonomy" id="8729"/>
    <lineage>
        <taxon>Eukaryota</taxon>
        <taxon>Metazoa</taxon>
        <taxon>Chordata</taxon>
        <taxon>Craniata</taxon>
        <taxon>Vertebrata</taxon>
        <taxon>Euteleostomi</taxon>
        <taxon>Lepidosauria</taxon>
        <taxon>Squamata</taxon>
        <taxon>Bifurcata</taxon>
        <taxon>Unidentata</taxon>
        <taxon>Episquamata</taxon>
        <taxon>Toxicofera</taxon>
        <taxon>Serpentes</taxon>
        <taxon>Colubroidea</taxon>
        <taxon>Viperidae</taxon>
        <taxon>Crotalinae</taxon>
        <taxon>Crotalus</taxon>
    </lineage>
</organism>